<dbReference type="SMART" id="SM00916">
    <property type="entry name" value="L51_S25_CI-B8"/>
    <property type="match status" value="1"/>
</dbReference>
<evidence type="ECO:0000256" key="13">
    <source>
        <dbReference type="ARBA" id="ARBA00031441"/>
    </source>
</evidence>
<keyword evidence="11" id="KW-0472">Membrane</keyword>
<evidence type="ECO:0000259" key="15">
    <source>
        <dbReference type="SMART" id="SM00916"/>
    </source>
</evidence>
<evidence type="ECO:0000313" key="17">
    <source>
        <dbReference type="Proteomes" id="UP000747542"/>
    </source>
</evidence>
<comment type="subcellular location">
    <subcellularLocation>
        <location evidence="1">Mitochondrion inner membrane</location>
        <topology evidence="1">Peripheral membrane protein</topology>
        <orientation evidence="1">Matrix side</orientation>
    </subcellularLocation>
</comment>
<dbReference type="AlphaFoldDB" id="A0A8J5TTQ2"/>
<keyword evidence="8" id="KW-0249">Electron transport</keyword>
<dbReference type="Pfam" id="PF05047">
    <property type="entry name" value="L51_S25_CI-B8"/>
    <property type="match status" value="1"/>
</dbReference>
<keyword evidence="6" id="KW-0679">Respiratory chain</keyword>
<evidence type="ECO:0000256" key="3">
    <source>
        <dbReference type="ARBA" id="ARBA00011533"/>
    </source>
</evidence>
<evidence type="ECO:0000256" key="2">
    <source>
        <dbReference type="ARBA" id="ARBA00008939"/>
    </source>
</evidence>
<evidence type="ECO:0000256" key="4">
    <source>
        <dbReference type="ARBA" id="ARBA00016394"/>
    </source>
</evidence>
<evidence type="ECO:0000256" key="7">
    <source>
        <dbReference type="ARBA" id="ARBA00022792"/>
    </source>
</evidence>
<evidence type="ECO:0000256" key="1">
    <source>
        <dbReference type="ARBA" id="ARBA00004443"/>
    </source>
</evidence>
<evidence type="ECO:0000256" key="14">
    <source>
        <dbReference type="ARBA" id="ARBA00032513"/>
    </source>
</evidence>
<dbReference type="PANTHER" id="PTHR12878:SF0">
    <property type="entry name" value="NADH DEHYDROGENASE [UBIQUINONE] 1 ALPHA SUBCOMPLEX SUBUNIT 2"/>
    <property type="match status" value="1"/>
</dbReference>
<organism evidence="16 17">
    <name type="scientific">Homarus americanus</name>
    <name type="common">American lobster</name>
    <dbReference type="NCBI Taxonomy" id="6706"/>
    <lineage>
        <taxon>Eukaryota</taxon>
        <taxon>Metazoa</taxon>
        <taxon>Ecdysozoa</taxon>
        <taxon>Arthropoda</taxon>
        <taxon>Crustacea</taxon>
        <taxon>Multicrustacea</taxon>
        <taxon>Malacostraca</taxon>
        <taxon>Eumalacostraca</taxon>
        <taxon>Eucarida</taxon>
        <taxon>Decapoda</taxon>
        <taxon>Pleocyemata</taxon>
        <taxon>Astacidea</taxon>
        <taxon>Nephropoidea</taxon>
        <taxon>Nephropidae</taxon>
        <taxon>Homarus</taxon>
    </lineage>
</organism>
<dbReference type="PIRSF" id="PIRSF005822">
    <property type="entry name" value="NDUA2"/>
    <property type="match status" value="1"/>
</dbReference>
<dbReference type="Proteomes" id="UP000747542">
    <property type="component" value="Unassembled WGS sequence"/>
</dbReference>
<dbReference type="OrthoDB" id="10250268at2759"/>
<evidence type="ECO:0000256" key="6">
    <source>
        <dbReference type="ARBA" id="ARBA00022660"/>
    </source>
</evidence>
<feature type="domain" description="Ribosomal protein/NADH dehydrogenase" evidence="15">
    <location>
        <begin position="22"/>
        <end position="94"/>
    </location>
</feature>
<evidence type="ECO:0000256" key="5">
    <source>
        <dbReference type="ARBA" id="ARBA00022448"/>
    </source>
</evidence>
<evidence type="ECO:0000256" key="11">
    <source>
        <dbReference type="ARBA" id="ARBA00023136"/>
    </source>
</evidence>
<gene>
    <name evidence="16" type="primary">NDUFA2-L</name>
    <name evidence="16" type="ORF">Hamer_G000133</name>
</gene>
<keyword evidence="17" id="KW-1185">Reference proteome</keyword>
<keyword evidence="7" id="KW-0999">Mitochondrion inner membrane</keyword>
<comment type="subunit">
    <text evidence="3">Complex I is composed of 45 different subunits.</text>
</comment>
<proteinExistence type="inferred from homology"/>
<dbReference type="InterPro" id="IPR007741">
    <property type="entry name" value="Ribosomal_mL43/mS25/NADH_DH"/>
</dbReference>
<comment type="caution">
    <text evidence="16">The sequence shown here is derived from an EMBL/GenBank/DDBJ whole genome shotgun (WGS) entry which is preliminary data.</text>
</comment>
<dbReference type="InterPro" id="IPR016464">
    <property type="entry name" value="NADH_Ub_cplx-1_asu_su-2"/>
</dbReference>
<protein>
    <recommendedName>
        <fullName evidence="4">NADH dehydrogenase [ubiquinone] 1 alpha subcomplex subunit 2</fullName>
    </recommendedName>
    <alternativeName>
        <fullName evidence="13">Complex I-B8</fullName>
    </alternativeName>
    <alternativeName>
        <fullName evidence="14">NADH-ubiquinone oxidoreductase B8 subunit</fullName>
    </alternativeName>
</protein>
<keyword evidence="9" id="KW-0007">Acetylation</keyword>
<evidence type="ECO:0000256" key="10">
    <source>
        <dbReference type="ARBA" id="ARBA00023128"/>
    </source>
</evidence>
<evidence type="ECO:0000313" key="16">
    <source>
        <dbReference type="EMBL" id="KAG7176927.1"/>
    </source>
</evidence>
<dbReference type="GO" id="GO:0005743">
    <property type="term" value="C:mitochondrial inner membrane"/>
    <property type="evidence" value="ECO:0007669"/>
    <property type="project" value="UniProtKB-SubCell"/>
</dbReference>
<sequence length="95" mass="10555">MAVAGVLKFAPHLRELRLHLCQRSAASQGVRDFIEQNYVAMKKANPKFPILIRECSGIQPKAWARFEMGRESSASLDGLTAEQVAETIKKLNASK</sequence>
<accession>A0A8J5TTQ2</accession>
<evidence type="ECO:0000256" key="8">
    <source>
        <dbReference type="ARBA" id="ARBA00022982"/>
    </source>
</evidence>
<comment type="similarity">
    <text evidence="2">Belongs to the complex I NDUFA2 subunit family.</text>
</comment>
<dbReference type="GO" id="GO:0045271">
    <property type="term" value="C:respiratory chain complex I"/>
    <property type="evidence" value="ECO:0007669"/>
    <property type="project" value="UniProtKB-ARBA"/>
</dbReference>
<keyword evidence="10" id="KW-0496">Mitochondrion</keyword>
<reference evidence="16" key="1">
    <citation type="journal article" date="2021" name="Sci. Adv.">
        <title>The American lobster genome reveals insights on longevity, neural, and immune adaptations.</title>
        <authorList>
            <person name="Polinski J.M."/>
            <person name="Zimin A.V."/>
            <person name="Clark K.F."/>
            <person name="Kohn A.B."/>
            <person name="Sadowski N."/>
            <person name="Timp W."/>
            <person name="Ptitsyn A."/>
            <person name="Khanna P."/>
            <person name="Romanova D.Y."/>
            <person name="Williams P."/>
            <person name="Greenwood S.J."/>
            <person name="Moroz L.L."/>
            <person name="Walt D.R."/>
            <person name="Bodnar A.G."/>
        </authorList>
    </citation>
    <scope>NUCLEOTIDE SEQUENCE</scope>
    <source>
        <strain evidence="16">GMGI-L3</strain>
    </source>
</reference>
<keyword evidence="5" id="KW-0813">Transport</keyword>
<name>A0A8J5TTQ2_HOMAM</name>
<dbReference type="FunFam" id="3.40.30.10:FF:000127">
    <property type="entry name" value="NADH dehydrogenase [ubiquinone] 1 alpha subcomplex subunit 2"/>
    <property type="match status" value="1"/>
</dbReference>
<keyword evidence="12" id="KW-1015">Disulfide bond</keyword>
<evidence type="ECO:0000256" key="9">
    <source>
        <dbReference type="ARBA" id="ARBA00022990"/>
    </source>
</evidence>
<dbReference type="EMBL" id="JAHLQT010002534">
    <property type="protein sequence ID" value="KAG7176927.1"/>
    <property type="molecule type" value="Genomic_DNA"/>
</dbReference>
<evidence type="ECO:0000256" key="12">
    <source>
        <dbReference type="ARBA" id="ARBA00023157"/>
    </source>
</evidence>
<dbReference type="PANTHER" id="PTHR12878">
    <property type="entry name" value="NADH-UBIQUINONE OXIDOREDUCTASE B8 SUBUNIT"/>
    <property type="match status" value="1"/>
</dbReference>